<evidence type="ECO:0000256" key="1">
    <source>
        <dbReference type="ARBA" id="ARBA00010233"/>
    </source>
</evidence>
<dbReference type="Gene3D" id="3.50.30.60">
    <property type="entry name" value="LD-carboxypeptidase A C-terminal domain-like"/>
    <property type="match status" value="1"/>
</dbReference>
<organism evidence="9 10">
    <name type="scientific">Stackebrandtia albiflava</name>
    <dbReference type="NCBI Taxonomy" id="406432"/>
    <lineage>
        <taxon>Bacteria</taxon>
        <taxon>Bacillati</taxon>
        <taxon>Actinomycetota</taxon>
        <taxon>Actinomycetes</taxon>
        <taxon>Glycomycetales</taxon>
        <taxon>Glycomycetaceae</taxon>
        <taxon>Stackebrandtia</taxon>
    </lineage>
</organism>
<evidence type="ECO:0000256" key="2">
    <source>
        <dbReference type="ARBA" id="ARBA00022645"/>
    </source>
</evidence>
<name>A0A562UQI0_9ACTN</name>
<evidence type="ECO:0000259" key="8">
    <source>
        <dbReference type="Pfam" id="PF17676"/>
    </source>
</evidence>
<dbReference type="GO" id="GO:0006508">
    <property type="term" value="P:proteolysis"/>
    <property type="evidence" value="ECO:0007669"/>
    <property type="project" value="UniProtKB-KW"/>
</dbReference>
<dbReference type="CDD" id="cd07025">
    <property type="entry name" value="Peptidase_S66"/>
    <property type="match status" value="1"/>
</dbReference>
<dbReference type="Proteomes" id="UP000321617">
    <property type="component" value="Unassembled WGS sequence"/>
</dbReference>
<keyword evidence="4" id="KW-0378">Hydrolase</keyword>
<dbReference type="GO" id="GO:0008236">
    <property type="term" value="F:serine-type peptidase activity"/>
    <property type="evidence" value="ECO:0007669"/>
    <property type="project" value="UniProtKB-KW"/>
</dbReference>
<reference evidence="9 10" key="1">
    <citation type="journal article" date="2013" name="Stand. Genomic Sci.">
        <title>Genomic Encyclopedia of Type Strains, Phase I: The one thousand microbial genomes (KMG-I) project.</title>
        <authorList>
            <person name="Kyrpides N.C."/>
            <person name="Woyke T."/>
            <person name="Eisen J.A."/>
            <person name="Garrity G."/>
            <person name="Lilburn T.G."/>
            <person name="Beck B.J."/>
            <person name="Whitman W.B."/>
            <person name="Hugenholtz P."/>
            <person name="Klenk H.P."/>
        </authorList>
    </citation>
    <scope>NUCLEOTIDE SEQUENCE [LARGE SCALE GENOMIC DNA]</scope>
    <source>
        <strain evidence="9 10">DSM 45044</strain>
    </source>
</reference>
<evidence type="ECO:0000259" key="7">
    <source>
        <dbReference type="Pfam" id="PF02016"/>
    </source>
</evidence>
<dbReference type="InterPro" id="IPR027461">
    <property type="entry name" value="Carboxypeptidase_A_C_sf"/>
</dbReference>
<dbReference type="OrthoDB" id="9808993at2"/>
<feature type="active site" description="Nucleophile" evidence="6">
    <location>
        <position position="113"/>
    </location>
</feature>
<dbReference type="PIRSF" id="PIRSF028757">
    <property type="entry name" value="LD-carboxypeptidase"/>
    <property type="match status" value="1"/>
</dbReference>
<keyword evidence="2 9" id="KW-0121">Carboxypeptidase</keyword>
<evidence type="ECO:0000256" key="3">
    <source>
        <dbReference type="ARBA" id="ARBA00022670"/>
    </source>
</evidence>
<dbReference type="Pfam" id="PF17676">
    <property type="entry name" value="Peptidase_S66C"/>
    <property type="match status" value="1"/>
</dbReference>
<keyword evidence="5" id="KW-0720">Serine protease</keyword>
<evidence type="ECO:0000256" key="5">
    <source>
        <dbReference type="ARBA" id="ARBA00022825"/>
    </source>
</evidence>
<dbReference type="AlphaFoldDB" id="A0A562UQI0"/>
<dbReference type="EMBL" id="VLLL01000009">
    <property type="protein sequence ID" value="TWJ07885.1"/>
    <property type="molecule type" value="Genomic_DNA"/>
</dbReference>
<proteinExistence type="inferred from homology"/>
<dbReference type="SUPFAM" id="SSF141986">
    <property type="entry name" value="LD-carboxypeptidase A C-terminal domain-like"/>
    <property type="match status" value="1"/>
</dbReference>
<keyword evidence="3" id="KW-0645">Protease</keyword>
<evidence type="ECO:0000313" key="10">
    <source>
        <dbReference type="Proteomes" id="UP000321617"/>
    </source>
</evidence>
<comment type="caution">
    <text evidence="9">The sequence shown here is derived from an EMBL/GenBank/DDBJ whole genome shotgun (WGS) entry which is preliminary data.</text>
</comment>
<dbReference type="Gene3D" id="3.40.50.10740">
    <property type="entry name" value="Class I glutamine amidotransferase-like"/>
    <property type="match status" value="1"/>
</dbReference>
<keyword evidence="10" id="KW-1185">Reference proteome</keyword>
<dbReference type="RefSeq" id="WP_147143182.1">
    <property type="nucleotide sequence ID" value="NZ_BAABIJ010000005.1"/>
</dbReference>
<dbReference type="Pfam" id="PF02016">
    <property type="entry name" value="Peptidase_S66"/>
    <property type="match status" value="1"/>
</dbReference>
<dbReference type="PANTHER" id="PTHR30237:SF2">
    <property type="entry name" value="MUREIN TETRAPEPTIDE CARBOXYPEPTIDASE"/>
    <property type="match status" value="1"/>
</dbReference>
<dbReference type="PANTHER" id="PTHR30237">
    <property type="entry name" value="MURAMOYLTETRAPEPTIDE CARBOXYPEPTIDASE"/>
    <property type="match status" value="1"/>
</dbReference>
<dbReference type="InterPro" id="IPR027478">
    <property type="entry name" value="LdcA_N"/>
</dbReference>
<dbReference type="GO" id="GO:0004180">
    <property type="term" value="F:carboxypeptidase activity"/>
    <property type="evidence" value="ECO:0007669"/>
    <property type="project" value="UniProtKB-KW"/>
</dbReference>
<feature type="active site" description="Charge relay system" evidence="6">
    <location>
        <position position="281"/>
    </location>
</feature>
<dbReference type="InterPro" id="IPR040921">
    <property type="entry name" value="Peptidase_S66C"/>
</dbReference>
<comment type="similarity">
    <text evidence="1">Belongs to the peptidase S66 family.</text>
</comment>
<evidence type="ECO:0000256" key="6">
    <source>
        <dbReference type="PIRSR" id="PIRSR028757-1"/>
    </source>
</evidence>
<sequence length="310" mass="32185">MTTPLTRARRLRPGDTVRLVAPSGPPKAGAVAAGIAELESWGLVVQCPDRIFDGRGYLAGDDEARAAELVEALADPDVAGIFCARGGYGAGRMVDLVDFETARHNPKPVVGYSDITVLHQALYVRAGLAGVHGPVVTTFAAGHGRGTAEALRNAVMTADPVTVEVREDEPGTVLTCGEAPVSGPLLGGNLSLVVDAVGTSTCPDYAGAIVFLEEVNEEPYRVDRMLTQLRRSGVFEGVAGFALGQFTDCADSDWDVTVEDVLRDLLGAFGVPILGGLPLGHGPDPMTVPFGTVATLDPVAGRLTVESAVA</sequence>
<protein>
    <submittedName>
        <fullName evidence="9">Muramoyltetrapeptide carboxypeptidase</fullName>
    </submittedName>
</protein>
<feature type="domain" description="LD-carboxypeptidase C-terminal" evidence="8">
    <location>
        <begin position="182"/>
        <end position="296"/>
    </location>
</feature>
<feature type="domain" description="LD-carboxypeptidase N-terminal" evidence="7">
    <location>
        <begin position="17"/>
        <end position="133"/>
    </location>
</feature>
<feature type="active site" description="Charge relay system" evidence="6">
    <location>
        <position position="213"/>
    </location>
</feature>
<dbReference type="InterPro" id="IPR003507">
    <property type="entry name" value="S66_fam"/>
</dbReference>
<accession>A0A562UQI0</accession>
<gene>
    <name evidence="9" type="ORF">LX16_4667</name>
</gene>
<evidence type="ECO:0000256" key="4">
    <source>
        <dbReference type="ARBA" id="ARBA00022801"/>
    </source>
</evidence>
<evidence type="ECO:0000313" key="9">
    <source>
        <dbReference type="EMBL" id="TWJ07885.1"/>
    </source>
</evidence>
<dbReference type="InterPro" id="IPR029062">
    <property type="entry name" value="Class_I_gatase-like"/>
</dbReference>
<dbReference type="SUPFAM" id="SSF52317">
    <property type="entry name" value="Class I glutamine amidotransferase-like"/>
    <property type="match status" value="1"/>
</dbReference>
<dbReference type="InterPro" id="IPR040449">
    <property type="entry name" value="Peptidase_S66_N"/>
</dbReference>